<evidence type="ECO:0000313" key="3">
    <source>
        <dbReference type="Proteomes" id="UP000244005"/>
    </source>
</evidence>
<accession>A0A2R6X3A8</accession>
<reference evidence="3" key="1">
    <citation type="journal article" date="2017" name="Cell">
        <title>Insights into land plant evolution garnered from the Marchantia polymorpha genome.</title>
        <authorList>
            <person name="Bowman J.L."/>
            <person name="Kohchi T."/>
            <person name="Yamato K.T."/>
            <person name="Jenkins J."/>
            <person name="Shu S."/>
            <person name="Ishizaki K."/>
            <person name="Yamaoka S."/>
            <person name="Nishihama R."/>
            <person name="Nakamura Y."/>
            <person name="Berger F."/>
            <person name="Adam C."/>
            <person name="Aki S.S."/>
            <person name="Althoff F."/>
            <person name="Araki T."/>
            <person name="Arteaga-Vazquez M.A."/>
            <person name="Balasubrmanian S."/>
            <person name="Barry K."/>
            <person name="Bauer D."/>
            <person name="Boehm C.R."/>
            <person name="Briginshaw L."/>
            <person name="Caballero-Perez J."/>
            <person name="Catarino B."/>
            <person name="Chen F."/>
            <person name="Chiyoda S."/>
            <person name="Chovatia M."/>
            <person name="Davies K.M."/>
            <person name="Delmans M."/>
            <person name="Demura T."/>
            <person name="Dierschke T."/>
            <person name="Dolan L."/>
            <person name="Dorantes-Acosta A.E."/>
            <person name="Eklund D.M."/>
            <person name="Florent S.N."/>
            <person name="Flores-Sandoval E."/>
            <person name="Fujiyama A."/>
            <person name="Fukuzawa H."/>
            <person name="Galik B."/>
            <person name="Grimanelli D."/>
            <person name="Grimwood J."/>
            <person name="Grossniklaus U."/>
            <person name="Hamada T."/>
            <person name="Haseloff J."/>
            <person name="Hetherington A.J."/>
            <person name="Higo A."/>
            <person name="Hirakawa Y."/>
            <person name="Hundley H.N."/>
            <person name="Ikeda Y."/>
            <person name="Inoue K."/>
            <person name="Inoue S.I."/>
            <person name="Ishida S."/>
            <person name="Jia Q."/>
            <person name="Kakita M."/>
            <person name="Kanazawa T."/>
            <person name="Kawai Y."/>
            <person name="Kawashima T."/>
            <person name="Kennedy M."/>
            <person name="Kinose K."/>
            <person name="Kinoshita T."/>
            <person name="Kohara Y."/>
            <person name="Koide E."/>
            <person name="Komatsu K."/>
            <person name="Kopischke S."/>
            <person name="Kubo M."/>
            <person name="Kyozuka J."/>
            <person name="Lagercrantz U."/>
            <person name="Lin S.S."/>
            <person name="Lindquist E."/>
            <person name="Lipzen A.M."/>
            <person name="Lu C.W."/>
            <person name="De Luna E."/>
            <person name="Martienssen R.A."/>
            <person name="Minamino N."/>
            <person name="Mizutani M."/>
            <person name="Mizutani M."/>
            <person name="Mochizuki N."/>
            <person name="Monte I."/>
            <person name="Mosher R."/>
            <person name="Nagasaki H."/>
            <person name="Nakagami H."/>
            <person name="Naramoto S."/>
            <person name="Nishitani K."/>
            <person name="Ohtani M."/>
            <person name="Okamoto T."/>
            <person name="Okumura M."/>
            <person name="Phillips J."/>
            <person name="Pollak B."/>
            <person name="Reinders A."/>
            <person name="Rovekamp M."/>
            <person name="Sano R."/>
            <person name="Sawa S."/>
            <person name="Schmid M.W."/>
            <person name="Shirakawa M."/>
            <person name="Solano R."/>
            <person name="Spunde A."/>
            <person name="Suetsugu N."/>
            <person name="Sugano S."/>
            <person name="Sugiyama A."/>
            <person name="Sun R."/>
            <person name="Suzuki Y."/>
            <person name="Takenaka M."/>
            <person name="Takezawa D."/>
            <person name="Tomogane H."/>
            <person name="Tsuzuki M."/>
            <person name="Ueda T."/>
            <person name="Umeda M."/>
            <person name="Ward J.M."/>
            <person name="Watanabe Y."/>
            <person name="Yazaki K."/>
            <person name="Yokoyama R."/>
            <person name="Yoshitake Y."/>
            <person name="Yotsui I."/>
            <person name="Zachgo S."/>
            <person name="Schmutz J."/>
        </authorList>
    </citation>
    <scope>NUCLEOTIDE SEQUENCE [LARGE SCALE GENOMIC DNA]</scope>
    <source>
        <strain evidence="3">Tak-1</strain>
    </source>
</reference>
<dbReference type="EMBL" id="KZ772711">
    <property type="protein sequence ID" value="PTQ40583.1"/>
    <property type="molecule type" value="Genomic_DNA"/>
</dbReference>
<feature type="region of interest" description="Disordered" evidence="1">
    <location>
        <begin position="86"/>
        <end position="107"/>
    </location>
</feature>
<organism evidence="2 3">
    <name type="scientific">Marchantia polymorpha</name>
    <name type="common">Common liverwort</name>
    <name type="synonym">Marchantia aquatica</name>
    <dbReference type="NCBI Taxonomy" id="3197"/>
    <lineage>
        <taxon>Eukaryota</taxon>
        <taxon>Viridiplantae</taxon>
        <taxon>Streptophyta</taxon>
        <taxon>Embryophyta</taxon>
        <taxon>Marchantiophyta</taxon>
        <taxon>Marchantiopsida</taxon>
        <taxon>Marchantiidae</taxon>
        <taxon>Marchantiales</taxon>
        <taxon>Marchantiaceae</taxon>
        <taxon>Marchantia</taxon>
    </lineage>
</organism>
<sequence length="107" mass="11400">MRSNAMQRELSHGRHECTSRANMCSSGLAISHPQALAACLCRSHSHTLSSSPCLLFFTWSARVAAMPHSDDGWLLAAACGSTNVSANCPSHQQAGRQAGSPPVRPRD</sequence>
<dbReference type="AlphaFoldDB" id="A0A2R6X3A8"/>
<proteinExistence type="predicted"/>
<evidence type="ECO:0000256" key="1">
    <source>
        <dbReference type="SAM" id="MobiDB-lite"/>
    </source>
</evidence>
<gene>
    <name evidence="2" type="ORF">MARPO_0039s0074</name>
</gene>
<feature type="compositionally biased region" description="Polar residues" evidence="1">
    <location>
        <begin position="86"/>
        <end position="95"/>
    </location>
</feature>
<keyword evidence="3" id="KW-1185">Reference proteome</keyword>
<dbReference type="Gramene" id="Mp3g17200.1">
    <property type="protein sequence ID" value="Mp3g17200.1.cds1"/>
    <property type="gene ID" value="Mp3g17200"/>
</dbReference>
<evidence type="ECO:0000313" key="2">
    <source>
        <dbReference type="EMBL" id="PTQ40583.1"/>
    </source>
</evidence>
<name>A0A2R6X3A8_MARPO</name>
<protein>
    <submittedName>
        <fullName evidence="2">Uncharacterized protein</fullName>
    </submittedName>
</protein>
<dbReference type="Proteomes" id="UP000244005">
    <property type="component" value="Unassembled WGS sequence"/>
</dbReference>